<dbReference type="EMBL" id="KN846959">
    <property type="protein sequence ID" value="KIW67194.1"/>
    <property type="molecule type" value="Genomic_DNA"/>
</dbReference>
<dbReference type="PANTHER" id="PTHR38116:SF1">
    <property type="entry name" value="BZIP DOMAIN-CONTAINING PROTEIN"/>
    <property type="match status" value="1"/>
</dbReference>
<evidence type="ECO:0000256" key="1">
    <source>
        <dbReference type="SAM" id="MobiDB-lite"/>
    </source>
</evidence>
<keyword evidence="3" id="KW-1185">Reference proteome</keyword>
<dbReference type="PANTHER" id="PTHR38116">
    <property type="entry name" value="CHROMOSOME 7, WHOLE GENOME SHOTGUN SEQUENCE"/>
    <property type="match status" value="1"/>
</dbReference>
<proteinExistence type="predicted"/>
<gene>
    <name evidence="2" type="ORF">PV04_06462</name>
</gene>
<name>A0A0D2G597_9EURO</name>
<accession>A0A0D2G597</accession>
<dbReference type="Pfam" id="PF11905">
    <property type="entry name" value="DUF3425"/>
    <property type="match status" value="1"/>
</dbReference>
<reference evidence="2 3" key="1">
    <citation type="submission" date="2015-01" db="EMBL/GenBank/DDBJ databases">
        <title>The Genome Sequence of Capronia semiimmersa CBS27337.</title>
        <authorList>
            <consortium name="The Broad Institute Genomics Platform"/>
            <person name="Cuomo C."/>
            <person name="de Hoog S."/>
            <person name="Gorbushina A."/>
            <person name="Stielow B."/>
            <person name="Teixiera M."/>
            <person name="Abouelleil A."/>
            <person name="Chapman S.B."/>
            <person name="Priest M."/>
            <person name="Young S.K."/>
            <person name="Wortman J."/>
            <person name="Nusbaum C."/>
            <person name="Birren B."/>
        </authorList>
    </citation>
    <scope>NUCLEOTIDE SEQUENCE [LARGE SCALE GENOMIC DNA]</scope>
    <source>
        <strain evidence="2 3">CBS 27337</strain>
    </source>
</reference>
<evidence type="ECO:0000313" key="2">
    <source>
        <dbReference type="EMBL" id="KIW67194.1"/>
    </source>
</evidence>
<feature type="compositionally biased region" description="Polar residues" evidence="1">
    <location>
        <begin position="555"/>
        <end position="570"/>
    </location>
</feature>
<feature type="region of interest" description="Disordered" evidence="1">
    <location>
        <begin position="207"/>
        <end position="240"/>
    </location>
</feature>
<dbReference type="Proteomes" id="UP000054266">
    <property type="component" value="Unassembled WGS sequence"/>
</dbReference>
<feature type="compositionally biased region" description="Basic and acidic residues" evidence="1">
    <location>
        <begin position="224"/>
        <end position="240"/>
    </location>
</feature>
<protein>
    <submittedName>
        <fullName evidence="2">Uncharacterized protein</fullName>
    </submittedName>
</protein>
<dbReference type="AlphaFoldDB" id="A0A0D2G597"/>
<sequence>MDPNTGTPDLLPQGEPIHMDQLAETVRSIVISEPASARGGELLQLLRLRDNLPQGMTLAQRTEADAIFDRAFRVFDRALGSVPMILRREWLDVFPQPISARSTEELRQIVLDFARDELVGNVDAHRMVGAMARLFQGPLANHPDSGIASLEVMFSHELGVPARSALSRLFCAYLDRSTRRIEEISQRVLDNDTHFQFTRSGGVLIVNENPPYPLSDDDSDIDTYSDRDGDPNSDSDSNHDGDEYSILNWLALSTITLPDPPPQEFGLEAESRASLSNFRRDVVDLSYLKDALRDYGSQLMRMFTGRVAYNDLHTWRRLRNDINNFSPFGLLTLQNLEDVVAQEEYGHRDAETVISEVRQLLDWSETILSWSHKRLFDAERDIIAREESLLDEGQTLEAYSSRYERTRYRYRLKSLVAGFRNQRYRDLFSFPSTVQPAPIARPYETGDPCPICYDVLERTEGMSSHAEVEYGAYSGLKLKLPSHIYDHAYTRMAERRKRGRPRTEAKYDNWFGVEDARERKRIQDRLAQRTRRDRLLGRPPPSKVGSAGAGDIATQPESSSDASTSVQTVPSEPPAAELDLWPSSREDAPLLARLPGMRFETMRAPPSVLAIAMKLPTDHYFLCWPAWPLYSALLQHGLMQGTGCPDANDEVASPREYLALPEPLRPTALQLALPHRRWIDRFPFPRLRNNLILLNGLVDLDEFVRDLFGMASLLLRPDLRRATWEPESWRMGTEFSLKWGYLFL</sequence>
<dbReference type="HOGENOM" id="CLU_373371_0_0_1"/>
<evidence type="ECO:0000313" key="3">
    <source>
        <dbReference type="Proteomes" id="UP000054266"/>
    </source>
</evidence>
<feature type="region of interest" description="Disordered" evidence="1">
    <location>
        <begin position="523"/>
        <end position="582"/>
    </location>
</feature>
<dbReference type="STRING" id="5601.A0A0D2G597"/>
<organism evidence="2 3">
    <name type="scientific">Phialophora macrospora</name>
    <dbReference type="NCBI Taxonomy" id="1851006"/>
    <lineage>
        <taxon>Eukaryota</taxon>
        <taxon>Fungi</taxon>
        <taxon>Dikarya</taxon>
        <taxon>Ascomycota</taxon>
        <taxon>Pezizomycotina</taxon>
        <taxon>Eurotiomycetes</taxon>
        <taxon>Chaetothyriomycetidae</taxon>
        <taxon>Chaetothyriales</taxon>
        <taxon>Herpotrichiellaceae</taxon>
        <taxon>Phialophora</taxon>
    </lineage>
</organism>
<dbReference type="InterPro" id="IPR021833">
    <property type="entry name" value="DUF3425"/>
</dbReference>